<evidence type="ECO:0000256" key="10">
    <source>
        <dbReference type="ARBA" id="ARBA00049285"/>
    </source>
</evidence>
<gene>
    <name evidence="11 13" type="primary">carA</name>
    <name evidence="13" type="ORF">AUT07_00261</name>
</gene>
<feature type="binding site" evidence="11">
    <location>
        <position position="314"/>
    </location>
    <ligand>
        <name>L-glutamine</name>
        <dbReference type="ChEBI" id="CHEBI:58359"/>
    </ligand>
</feature>
<comment type="catalytic activity">
    <reaction evidence="9 11">
        <text>hydrogencarbonate + L-glutamine + 2 ATP + H2O = carbamoyl phosphate + L-glutamate + 2 ADP + phosphate + 2 H(+)</text>
        <dbReference type="Rhea" id="RHEA:18633"/>
        <dbReference type="ChEBI" id="CHEBI:15377"/>
        <dbReference type="ChEBI" id="CHEBI:15378"/>
        <dbReference type="ChEBI" id="CHEBI:17544"/>
        <dbReference type="ChEBI" id="CHEBI:29985"/>
        <dbReference type="ChEBI" id="CHEBI:30616"/>
        <dbReference type="ChEBI" id="CHEBI:43474"/>
        <dbReference type="ChEBI" id="CHEBI:58228"/>
        <dbReference type="ChEBI" id="CHEBI:58359"/>
        <dbReference type="ChEBI" id="CHEBI:456216"/>
        <dbReference type="EC" id="6.3.5.5"/>
    </reaction>
</comment>
<dbReference type="Pfam" id="PF00117">
    <property type="entry name" value="GATase"/>
    <property type="match status" value="1"/>
</dbReference>
<feature type="binding site" evidence="11">
    <location>
        <position position="47"/>
    </location>
    <ligand>
        <name>L-glutamine</name>
        <dbReference type="ChEBI" id="CHEBI:58359"/>
    </ligand>
</feature>
<evidence type="ECO:0000256" key="4">
    <source>
        <dbReference type="ARBA" id="ARBA00022598"/>
    </source>
</evidence>
<comment type="subunit">
    <text evidence="11">Composed of two chains; the small (or glutamine) chain promotes the hydrolysis of glutamine to ammonia, which is used by the large (or ammonia) chain to synthesize carbamoyl phosphate. Tetramer of heterodimers (alpha,beta)4.</text>
</comment>
<dbReference type="HAMAP" id="MF_01209">
    <property type="entry name" value="CPSase_S_chain"/>
    <property type="match status" value="1"/>
</dbReference>
<keyword evidence="11" id="KW-0055">Arginine biosynthesis</keyword>
<dbReference type="EMBL" id="CP013920">
    <property type="protein sequence ID" value="AMA64843.1"/>
    <property type="molecule type" value="Genomic_DNA"/>
</dbReference>
<proteinExistence type="inferred from homology"/>
<keyword evidence="11" id="KW-0028">Amino-acid biosynthesis</keyword>
<dbReference type="UniPathway" id="UPA00070">
    <property type="reaction ID" value="UER00115"/>
</dbReference>
<dbReference type="PRINTS" id="PR00099">
    <property type="entry name" value="CPSGATASE"/>
</dbReference>
<dbReference type="NCBIfam" id="TIGR01368">
    <property type="entry name" value="CPSaseIIsmall"/>
    <property type="match status" value="1"/>
</dbReference>
<feature type="binding site" evidence="11">
    <location>
        <position position="246"/>
    </location>
    <ligand>
        <name>L-glutamine</name>
        <dbReference type="ChEBI" id="CHEBI:58359"/>
    </ligand>
</feature>
<evidence type="ECO:0000256" key="2">
    <source>
        <dbReference type="ARBA" id="ARBA00005077"/>
    </source>
</evidence>
<dbReference type="STRING" id="634113.AUT07_00261"/>
<dbReference type="UniPathway" id="UPA00068">
    <property type="reaction ID" value="UER00171"/>
</dbReference>
<dbReference type="Gene3D" id="3.40.50.880">
    <property type="match status" value="1"/>
</dbReference>
<dbReference type="Proteomes" id="UP000069926">
    <property type="component" value="Chromosome"/>
</dbReference>
<comment type="similarity">
    <text evidence="3 11">Belongs to the CarA family.</text>
</comment>
<dbReference type="PROSITE" id="PS51273">
    <property type="entry name" value="GATASE_TYPE_1"/>
    <property type="match status" value="1"/>
</dbReference>
<keyword evidence="5 11" id="KW-0547">Nucleotide-binding</keyword>
<dbReference type="InterPro" id="IPR050472">
    <property type="entry name" value="Anth_synth/Amidotransfase"/>
</dbReference>
<dbReference type="AlphaFoldDB" id="A0A120HPU7"/>
<dbReference type="GO" id="GO:0004359">
    <property type="term" value="F:glutaminase activity"/>
    <property type="evidence" value="ECO:0007669"/>
    <property type="project" value="RHEA"/>
</dbReference>
<keyword evidence="7 11" id="KW-0315">Glutamine amidotransferase</keyword>
<dbReference type="Gene3D" id="3.50.30.20">
    <property type="entry name" value="Carbamoyl-phosphate synthase small subunit, N-terminal domain"/>
    <property type="match status" value="1"/>
</dbReference>
<keyword evidence="14" id="KW-1185">Reference proteome</keyword>
<dbReference type="PATRIC" id="fig|634113.3.peg.252"/>
<feature type="domain" description="Carbamoyl-phosphate synthase small subunit N-terminal" evidence="12">
    <location>
        <begin position="3"/>
        <end position="133"/>
    </location>
</feature>
<evidence type="ECO:0000256" key="7">
    <source>
        <dbReference type="ARBA" id="ARBA00022962"/>
    </source>
</evidence>
<keyword evidence="4 11" id="KW-0436">Ligase</keyword>
<keyword evidence="8 11" id="KW-0665">Pyrimidine biosynthesis</keyword>
<evidence type="ECO:0000256" key="1">
    <source>
        <dbReference type="ARBA" id="ARBA00004812"/>
    </source>
</evidence>
<feature type="active site" description="Nucleophile" evidence="11">
    <location>
        <position position="272"/>
    </location>
</feature>
<reference evidence="13 14" key="1">
    <citation type="submission" date="2016-01" db="EMBL/GenBank/DDBJ databases">
        <title>Genome sequence of Ca. Arsenophonus lipopteni, the exclusive symbiont of a blood sucking fly Lipoptena cervi (Diptera: Hippoboscidae).</title>
        <authorList>
            <person name="Novakova E."/>
            <person name="Hypsa V."/>
            <person name="Nguyen P."/>
            <person name="Husnik F."/>
            <person name="Darby A.C."/>
        </authorList>
    </citation>
    <scope>NUCLEOTIDE SEQUENCE [LARGE SCALE GENOMIC DNA]</scope>
    <source>
        <strain evidence="13 14">CB</strain>
    </source>
</reference>
<evidence type="ECO:0000256" key="5">
    <source>
        <dbReference type="ARBA" id="ARBA00022741"/>
    </source>
</evidence>
<feature type="active site" evidence="11">
    <location>
        <position position="356"/>
    </location>
</feature>
<dbReference type="OrthoDB" id="9804328at2"/>
<organism evidence="13 14">
    <name type="scientific">Candidatus Arsenophonus lipoptenae</name>
    <dbReference type="NCBI Taxonomy" id="634113"/>
    <lineage>
        <taxon>Bacteria</taxon>
        <taxon>Pseudomonadati</taxon>
        <taxon>Pseudomonadota</taxon>
        <taxon>Gammaproteobacteria</taxon>
        <taxon>Enterobacterales</taxon>
        <taxon>Morganellaceae</taxon>
        <taxon>Arsenophonus</taxon>
    </lineage>
</organism>
<evidence type="ECO:0000256" key="8">
    <source>
        <dbReference type="ARBA" id="ARBA00022975"/>
    </source>
</evidence>
<dbReference type="InterPro" id="IPR029062">
    <property type="entry name" value="Class_I_gatase-like"/>
</dbReference>
<keyword evidence="6 11" id="KW-0067">ATP-binding</keyword>
<dbReference type="PRINTS" id="PR00097">
    <property type="entry name" value="ANTSNTHASEII"/>
</dbReference>
<dbReference type="SUPFAM" id="SSF52317">
    <property type="entry name" value="Class I glutamine amidotransferase-like"/>
    <property type="match status" value="1"/>
</dbReference>
<dbReference type="InterPro" id="IPR002474">
    <property type="entry name" value="CarbamoylP_synth_ssu_N"/>
</dbReference>
<dbReference type="GO" id="GO:0044205">
    <property type="term" value="P:'de novo' UMP biosynthetic process"/>
    <property type="evidence" value="ECO:0007669"/>
    <property type="project" value="UniProtKB-UniRule"/>
</dbReference>
<dbReference type="NCBIfam" id="NF009475">
    <property type="entry name" value="PRK12838.1"/>
    <property type="match status" value="1"/>
</dbReference>
<evidence type="ECO:0000259" key="12">
    <source>
        <dbReference type="SMART" id="SM01097"/>
    </source>
</evidence>
<evidence type="ECO:0000313" key="13">
    <source>
        <dbReference type="EMBL" id="AMA64843.1"/>
    </source>
</evidence>
<dbReference type="SMART" id="SM01097">
    <property type="entry name" value="CPSase_sm_chain"/>
    <property type="match status" value="1"/>
</dbReference>
<dbReference type="RefSeq" id="WP_066283146.1">
    <property type="nucleotide sequence ID" value="NZ_CP013920.1"/>
</dbReference>
<dbReference type="PANTHER" id="PTHR43418">
    <property type="entry name" value="MULTIFUNCTIONAL TRYPTOPHAN BIOSYNTHESIS PROTEIN-RELATED"/>
    <property type="match status" value="1"/>
</dbReference>
<feature type="binding site" evidence="11">
    <location>
        <position position="244"/>
    </location>
    <ligand>
        <name>L-glutamine</name>
        <dbReference type="ChEBI" id="CHEBI:58359"/>
    </ligand>
</feature>
<feature type="binding site" evidence="11">
    <location>
        <position position="273"/>
    </location>
    <ligand>
        <name>L-glutamine</name>
        <dbReference type="ChEBI" id="CHEBI:58359"/>
    </ligand>
</feature>
<evidence type="ECO:0000256" key="6">
    <source>
        <dbReference type="ARBA" id="ARBA00022840"/>
    </source>
</evidence>
<dbReference type="GO" id="GO:0006541">
    <property type="term" value="P:glutamine metabolic process"/>
    <property type="evidence" value="ECO:0007669"/>
    <property type="project" value="InterPro"/>
</dbReference>
<dbReference type="CDD" id="cd01744">
    <property type="entry name" value="GATase1_CPSase"/>
    <property type="match status" value="1"/>
</dbReference>
<evidence type="ECO:0000256" key="11">
    <source>
        <dbReference type="HAMAP-Rule" id="MF_01209"/>
    </source>
</evidence>
<comment type="catalytic activity">
    <reaction evidence="10 11">
        <text>L-glutamine + H2O = L-glutamate + NH4(+)</text>
        <dbReference type="Rhea" id="RHEA:15889"/>
        <dbReference type="ChEBI" id="CHEBI:15377"/>
        <dbReference type="ChEBI" id="CHEBI:28938"/>
        <dbReference type="ChEBI" id="CHEBI:29985"/>
        <dbReference type="ChEBI" id="CHEBI:58359"/>
    </reaction>
</comment>
<dbReference type="EC" id="6.3.5.5" evidence="11"/>
<dbReference type="InterPro" id="IPR017926">
    <property type="entry name" value="GATASE"/>
</dbReference>
<dbReference type="SUPFAM" id="SSF52021">
    <property type="entry name" value="Carbamoyl phosphate synthetase, small subunit N-terminal domain"/>
    <property type="match status" value="1"/>
</dbReference>
<dbReference type="GO" id="GO:0004088">
    <property type="term" value="F:carbamoyl-phosphate synthase (glutamine-hydrolyzing) activity"/>
    <property type="evidence" value="ECO:0007669"/>
    <property type="project" value="UniProtKB-UniRule"/>
</dbReference>
<name>A0A120HPU7_9GAMM</name>
<feature type="active site" evidence="11">
    <location>
        <position position="358"/>
    </location>
</feature>
<dbReference type="InterPro" id="IPR006274">
    <property type="entry name" value="CarbamoylP_synth_ssu"/>
</dbReference>
<comment type="pathway">
    <text evidence="1 11">Pyrimidine metabolism; UMP biosynthesis via de novo pathway; (S)-dihydroorotate from bicarbonate: step 1/3.</text>
</comment>
<dbReference type="KEGG" id="asy:AUT07_00261"/>
<evidence type="ECO:0000256" key="9">
    <source>
        <dbReference type="ARBA" id="ARBA00048816"/>
    </source>
</evidence>
<comment type="function">
    <text evidence="11">Small subunit of the glutamine-dependent carbamoyl phosphate synthetase (CPSase). CPSase catalyzes the formation of carbamoyl phosphate from the ammonia moiety of glutamine, carbonate, and phosphate donated by ATP, constituting the first step of 2 biosynthetic pathways, one leading to arginine and/or urea and the other to pyrimidine nucleotides. The small subunit (glutamine amidotransferase) binds and cleaves glutamine to supply the large subunit with the substrate ammonia.</text>
</comment>
<dbReference type="PRINTS" id="PR00096">
    <property type="entry name" value="GATASE"/>
</dbReference>
<dbReference type="InterPro" id="IPR036480">
    <property type="entry name" value="CarbP_synth_ssu_N_sf"/>
</dbReference>
<feature type="binding site" evidence="11">
    <location>
        <position position="276"/>
    </location>
    <ligand>
        <name>L-glutamine</name>
        <dbReference type="ChEBI" id="CHEBI:58359"/>
    </ligand>
</feature>
<comment type="caution">
    <text evidence="11">Lacks conserved residue(s) required for the propagation of feature annotation.</text>
</comment>
<sequence length="390" mass="43473">MIKPAILILEDGTQFHGHSMGAEGIAVGEMVFNTSITGYQEILTDPSYYRQIITFTNPHIGNTGINYDDSESAFVYAKGIVIRDLSLNYSNFRGKESLSSYSKKQKIVAITDIDTRKLTRLLRTKGSQNGCIITGNNLNPYLALKKIKSFKGIQGLDLAKEVTTKFFYTWTQKSNQVVTDQLLPINDKINKILPYHIIVYDFGIKRNILRLLVDRNCSLTIVPATTSAIEVLKMIPDGIFLSNGPGDPAACHYAITSIKYFLTTDIPIFGICLGYQLLAIASGAKTIKMKFGHHGSNHPVKDLVNNKIMITTQNHSFTIDKVSLTDNLLITHKSLFDDSIQGIHRIDKPAFGFQGHPEGSPGPKDAEYLFDYFIKLVEKYRLINLATKVG</sequence>
<accession>A0A120HPU7</accession>
<dbReference type="InterPro" id="IPR035686">
    <property type="entry name" value="CPSase_GATase1"/>
</dbReference>
<dbReference type="PANTHER" id="PTHR43418:SF7">
    <property type="entry name" value="CARBAMOYL-PHOSPHATE SYNTHASE SMALL CHAIN"/>
    <property type="match status" value="1"/>
</dbReference>
<dbReference type="GO" id="GO:0005524">
    <property type="term" value="F:ATP binding"/>
    <property type="evidence" value="ECO:0007669"/>
    <property type="project" value="UniProtKB-UniRule"/>
</dbReference>
<dbReference type="GO" id="GO:0006526">
    <property type="term" value="P:L-arginine biosynthetic process"/>
    <property type="evidence" value="ECO:0007669"/>
    <property type="project" value="UniProtKB-UniRule"/>
</dbReference>
<feature type="region of interest" description="CPSase" evidence="11">
    <location>
        <begin position="1"/>
        <end position="195"/>
    </location>
</feature>
<dbReference type="GO" id="GO:0006207">
    <property type="term" value="P:'de novo' pyrimidine nucleobase biosynthetic process"/>
    <property type="evidence" value="ECO:0007669"/>
    <property type="project" value="InterPro"/>
</dbReference>
<comment type="pathway">
    <text evidence="2 11">Amino-acid biosynthesis; L-arginine biosynthesis; carbamoyl phosphate from bicarbonate: step 1/1.</text>
</comment>
<evidence type="ECO:0000256" key="3">
    <source>
        <dbReference type="ARBA" id="ARBA00007800"/>
    </source>
</evidence>
<dbReference type="FunFam" id="3.50.30.20:FF:000001">
    <property type="entry name" value="Carbamoyl-phosphate synthase small chain"/>
    <property type="match status" value="1"/>
</dbReference>
<feature type="binding site" evidence="11">
    <location>
        <position position="317"/>
    </location>
    <ligand>
        <name>L-glutamine</name>
        <dbReference type="ChEBI" id="CHEBI:58359"/>
    </ligand>
</feature>
<evidence type="ECO:0000313" key="14">
    <source>
        <dbReference type="Proteomes" id="UP000069926"/>
    </source>
</evidence>
<protein>
    <recommendedName>
        <fullName evidence="11">Carbamoyl phosphate synthase small chain</fullName>
        <ecNumber evidence="11">6.3.5.5</ecNumber>
    </recommendedName>
    <alternativeName>
        <fullName evidence="11">Carbamoyl phosphate synthetase glutamine chain</fullName>
    </alternativeName>
</protein>
<dbReference type="Pfam" id="PF00988">
    <property type="entry name" value="CPSase_sm_chain"/>
    <property type="match status" value="1"/>
</dbReference>